<feature type="region of interest" description="Disordered" evidence="1">
    <location>
        <begin position="45"/>
        <end position="64"/>
    </location>
</feature>
<evidence type="ECO:0000256" key="2">
    <source>
        <dbReference type="SAM" id="SignalP"/>
    </source>
</evidence>
<dbReference type="VEuPathDB" id="FungiDB:SPPG_07483"/>
<dbReference type="EMBL" id="KQ257465">
    <property type="protein sequence ID" value="KNC97088.1"/>
    <property type="molecule type" value="Genomic_DNA"/>
</dbReference>
<evidence type="ECO:0000313" key="4">
    <source>
        <dbReference type="Proteomes" id="UP000053201"/>
    </source>
</evidence>
<name>A0A0L0H8W0_SPIPD</name>
<organism evidence="3 4">
    <name type="scientific">Spizellomyces punctatus (strain DAOM BR117)</name>
    <dbReference type="NCBI Taxonomy" id="645134"/>
    <lineage>
        <taxon>Eukaryota</taxon>
        <taxon>Fungi</taxon>
        <taxon>Fungi incertae sedis</taxon>
        <taxon>Chytridiomycota</taxon>
        <taxon>Chytridiomycota incertae sedis</taxon>
        <taxon>Chytridiomycetes</taxon>
        <taxon>Spizellomycetales</taxon>
        <taxon>Spizellomycetaceae</taxon>
        <taxon>Spizellomyces</taxon>
    </lineage>
</organism>
<proteinExistence type="predicted"/>
<feature type="compositionally biased region" description="Acidic residues" evidence="1">
    <location>
        <begin position="96"/>
        <end position="118"/>
    </location>
</feature>
<keyword evidence="2" id="KW-0732">Signal</keyword>
<dbReference type="RefSeq" id="XP_016605128.1">
    <property type="nucleotide sequence ID" value="XM_016755650.1"/>
</dbReference>
<gene>
    <name evidence="3" type="ORF">SPPG_07483</name>
</gene>
<dbReference type="OrthoDB" id="10453452at2759"/>
<feature type="chain" id="PRO_5005539832" evidence="2">
    <location>
        <begin position="20"/>
        <end position="177"/>
    </location>
</feature>
<feature type="compositionally biased region" description="Polar residues" evidence="1">
    <location>
        <begin position="128"/>
        <end position="143"/>
    </location>
</feature>
<keyword evidence="4" id="KW-1185">Reference proteome</keyword>
<sequence>MHSRLVALVALLPVLAVQAHPQYGYGVYANSAALSDEYKVPAGTETTSLPTATESSSPASTTTADIVVLSPPSSTAAEMPPYATQAASSYPSSSKEEEDCEDGEEEGADDEYDCEEEGANTAGPIQVGTATVSPEKQSTSTESPVPESGIYSGAESKGTGMAISVGASLVGLWVVLA</sequence>
<dbReference type="Proteomes" id="UP000053201">
    <property type="component" value="Unassembled WGS sequence"/>
</dbReference>
<evidence type="ECO:0000313" key="3">
    <source>
        <dbReference type="EMBL" id="KNC97088.1"/>
    </source>
</evidence>
<dbReference type="InParanoid" id="A0A0L0H8W0"/>
<dbReference type="GeneID" id="27690697"/>
<evidence type="ECO:0000256" key="1">
    <source>
        <dbReference type="SAM" id="MobiDB-lite"/>
    </source>
</evidence>
<feature type="signal peptide" evidence="2">
    <location>
        <begin position="1"/>
        <end position="19"/>
    </location>
</feature>
<accession>A0A0L0H8W0</accession>
<protein>
    <submittedName>
        <fullName evidence="3">Uncharacterized protein</fullName>
    </submittedName>
</protein>
<reference evidence="3 4" key="1">
    <citation type="submission" date="2009-08" db="EMBL/GenBank/DDBJ databases">
        <title>The Genome Sequence of Spizellomyces punctatus strain DAOM BR117.</title>
        <authorList>
            <consortium name="The Broad Institute Genome Sequencing Platform"/>
            <person name="Russ C."/>
            <person name="Cuomo C."/>
            <person name="Shea T."/>
            <person name="Young S.K."/>
            <person name="Zeng Q."/>
            <person name="Koehrsen M."/>
            <person name="Haas B."/>
            <person name="Borodovsky M."/>
            <person name="Guigo R."/>
            <person name="Alvarado L."/>
            <person name="Berlin A."/>
            <person name="Bochicchio J."/>
            <person name="Borenstein D."/>
            <person name="Chapman S."/>
            <person name="Chen Z."/>
            <person name="Engels R."/>
            <person name="Freedman E."/>
            <person name="Gellesch M."/>
            <person name="Goldberg J."/>
            <person name="Griggs A."/>
            <person name="Gujja S."/>
            <person name="Heiman D."/>
            <person name="Hepburn T."/>
            <person name="Howarth C."/>
            <person name="Jen D."/>
            <person name="Larson L."/>
            <person name="Lewis B."/>
            <person name="Mehta T."/>
            <person name="Park D."/>
            <person name="Pearson M."/>
            <person name="Roberts A."/>
            <person name="Saif S."/>
            <person name="Shenoy N."/>
            <person name="Sisk P."/>
            <person name="Stolte C."/>
            <person name="Sykes S."/>
            <person name="Thomson T."/>
            <person name="Walk T."/>
            <person name="White J."/>
            <person name="Yandava C."/>
            <person name="Burger G."/>
            <person name="Gray M.W."/>
            <person name="Holland P.W.H."/>
            <person name="King N."/>
            <person name="Lang F.B.F."/>
            <person name="Roger A.J."/>
            <person name="Ruiz-Trillo I."/>
            <person name="Lander E."/>
            <person name="Nusbaum C."/>
        </authorList>
    </citation>
    <scope>NUCLEOTIDE SEQUENCE [LARGE SCALE GENOMIC DNA]</scope>
    <source>
        <strain evidence="3 4">DAOM BR117</strain>
    </source>
</reference>
<dbReference type="AlphaFoldDB" id="A0A0L0H8W0"/>
<feature type="compositionally biased region" description="Low complexity" evidence="1">
    <location>
        <begin position="45"/>
        <end position="63"/>
    </location>
</feature>
<feature type="region of interest" description="Disordered" evidence="1">
    <location>
        <begin position="70"/>
        <end position="157"/>
    </location>
</feature>